<evidence type="ECO:0000256" key="4">
    <source>
        <dbReference type="ARBA" id="ARBA00022490"/>
    </source>
</evidence>
<keyword evidence="4" id="KW-0963">Cytoplasm</keyword>
<evidence type="ECO:0000256" key="1">
    <source>
        <dbReference type="ARBA" id="ARBA00004496"/>
    </source>
</evidence>
<keyword evidence="6" id="KW-0238">DNA-binding</keyword>
<comment type="similarity">
    <text evidence="2">Belongs to the TraY family.</text>
</comment>
<dbReference type="GO" id="GO:0006355">
    <property type="term" value="P:regulation of DNA-templated transcription"/>
    <property type="evidence" value="ECO:0007669"/>
    <property type="project" value="InterPro"/>
</dbReference>
<dbReference type="Gene3D" id="1.10.1220.10">
    <property type="entry name" value="Met repressor-like"/>
    <property type="match status" value="1"/>
</dbReference>
<dbReference type="SUPFAM" id="SSF47598">
    <property type="entry name" value="Ribbon-helix-helix"/>
    <property type="match status" value="1"/>
</dbReference>
<dbReference type="GO" id="GO:0005737">
    <property type="term" value="C:cytoplasm"/>
    <property type="evidence" value="ECO:0007669"/>
    <property type="project" value="UniProtKB-SubCell"/>
</dbReference>
<evidence type="ECO:0000256" key="5">
    <source>
        <dbReference type="ARBA" id="ARBA00022971"/>
    </source>
</evidence>
<dbReference type="InterPro" id="IPR010985">
    <property type="entry name" value="Ribbon_hlx_hlx"/>
</dbReference>
<dbReference type="InterPro" id="IPR013321">
    <property type="entry name" value="Arc_rbn_hlx_hlx"/>
</dbReference>
<evidence type="ECO:0000313" key="7">
    <source>
        <dbReference type="EMBL" id="RJY07568.1"/>
    </source>
</evidence>
<keyword evidence="5" id="KW-0184">Conjugation</keyword>
<comment type="caution">
    <text evidence="7">The sequence shown here is derived from an EMBL/GenBank/DDBJ whole genome shotgun (WGS) entry which is preliminary data.</text>
</comment>
<evidence type="ECO:0000313" key="8">
    <source>
        <dbReference type="Proteomes" id="UP000273022"/>
    </source>
</evidence>
<evidence type="ECO:0000256" key="3">
    <source>
        <dbReference type="ARBA" id="ARBA00020541"/>
    </source>
</evidence>
<protein>
    <recommendedName>
        <fullName evidence="3">Relaxosome protein TraY</fullName>
    </recommendedName>
</protein>
<accession>A0A3A6TCG9</accession>
<dbReference type="InterPro" id="IPR008876">
    <property type="entry name" value="TraY"/>
</dbReference>
<comment type="subcellular location">
    <subcellularLocation>
        <location evidence="1">Cytoplasm</location>
    </subcellularLocation>
</comment>
<keyword evidence="8" id="KW-1185">Reference proteome</keyword>
<proteinExistence type="inferred from homology"/>
<dbReference type="Pfam" id="PF05509">
    <property type="entry name" value="TraY"/>
    <property type="match status" value="1"/>
</dbReference>
<evidence type="ECO:0000256" key="6">
    <source>
        <dbReference type="ARBA" id="ARBA00023125"/>
    </source>
</evidence>
<dbReference type="GO" id="GO:0003677">
    <property type="term" value="F:DNA binding"/>
    <property type="evidence" value="ECO:0007669"/>
    <property type="project" value="UniProtKB-KW"/>
</dbReference>
<dbReference type="Proteomes" id="UP000273022">
    <property type="component" value="Unassembled WGS sequence"/>
</dbReference>
<dbReference type="AlphaFoldDB" id="A0A3A6TCG9"/>
<dbReference type="OrthoDB" id="9812023at2"/>
<dbReference type="RefSeq" id="WP_121854538.1">
    <property type="nucleotide sequence ID" value="NZ_CP037952.1"/>
</dbReference>
<name>A0A3A6TCG9_9GAMM</name>
<sequence length="70" mass="7979">MLSLRLSDSIEQRLNQLAETTGRTKSFYAKEAIAKYLDEMEDKYIAISRLENPAPRVSMADVEKELGLDD</sequence>
<organism evidence="7 8">
    <name type="scientific">Parashewanella spongiae</name>
    <dbReference type="NCBI Taxonomy" id="342950"/>
    <lineage>
        <taxon>Bacteria</taxon>
        <taxon>Pseudomonadati</taxon>
        <taxon>Pseudomonadota</taxon>
        <taxon>Gammaproteobacteria</taxon>
        <taxon>Alteromonadales</taxon>
        <taxon>Shewanellaceae</taxon>
        <taxon>Parashewanella</taxon>
    </lineage>
</organism>
<dbReference type="EMBL" id="QYYH01000115">
    <property type="protein sequence ID" value="RJY07568.1"/>
    <property type="molecule type" value="Genomic_DNA"/>
</dbReference>
<reference evidence="7 8" key="1">
    <citation type="submission" date="2018-09" db="EMBL/GenBank/DDBJ databases">
        <title>Phylogeny of the Shewanellaceae, and recommendation for two new genera, Pseudoshewanella and Parashewanella.</title>
        <authorList>
            <person name="Wang G."/>
        </authorList>
    </citation>
    <scope>NUCLEOTIDE SEQUENCE [LARGE SCALE GENOMIC DNA]</scope>
    <source>
        <strain evidence="7 8">KCTC 22492</strain>
    </source>
</reference>
<gene>
    <name evidence="7" type="ORF">D5R81_15505</name>
</gene>
<evidence type="ECO:0000256" key="2">
    <source>
        <dbReference type="ARBA" id="ARBA00007183"/>
    </source>
</evidence>
<dbReference type="CDD" id="cd22233">
    <property type="entry name" value="RHH_CopAso-like"/>
    <property type="match status" value="1"/>
</dbReference>